<evidence type="ECO:0000313" key="1">
    <source>
        <dbReference type="EMBL" id="MBX35090.1"/>
    </source>
</evidence>
<name>A0A2P2MXY8_RHIMU</name>
<accession>A0A2P2MXY8</accession>
<protein>
    <submittedName>
        <fullName evidence="1">Uncharacterized protein</fullName>
    </submittedName>
</protein>
<dbReference type="EMBL" id="GGEC01054606">
    <property type="protein sequence ID" value="MBX35090.1"/>
    <property type="molecule type" value="Transcribed_RNA"/>
</dbReference>
<dbReference type="AlphaFoldDB" id="A0A2P2MXY8"/>
<reference evidence="1" key="1">
    <citation type="submission" date="2018-02" db="EMBL/GenBank/DDBJ databases">
        <title>Rhizophora mucronata_Transcriptome.</title>
        <authorList>
            <person name="Meera S.P."/>
            <person name="Sreeshan A."/>
            <person name="Augustine A."/>
        </authorList>
    </citation>
    <scope>NUCLEOTIDE SEQUENCE</scope>
    <source>
        <tissue evidence="1">Leaf</tissue>
    </source>
</reference>
<proteinExistence type="predicted"/>
<organism evidence="1">
    <name type="scientific">Rhizophora mucronata</name>
    <name type="common">Asiatic mangrove</name>
    <dbReference type="NCBI Taxonomy" id="61149"/>
    <lineage>
        <taxon>Eukaryota</taxon>
        <taxon>Viridiplantae</taxon>
        <taxon>Streptophyta</taxon>
        <taxon>Embryophyta</taxon>
        <taxon>Tracheophyta</taxon>
        <taxon>Spermatophyta</taxon>
        <taxon>Magnoliopsida</taxon>
        <taxon>eudicotyledons</taxon>
        <taxon>Gunneridae</taxon>
        <taxon>Pentapetalae</taxon>
        <taxon>rosids</taxon>
        <taxon>fabids</taxon>
        <taxon>Malpighiales</taxon>
        <taxon>Rhizophoraceae</taxon>
        <taxon>Rhizophora</taxon>
    </lineage>
</organism>
<sequence length="32" mass="3757">MDFNFTEGIFSGKRAQFSKIQQQTQFGMSLHF</sequence>